<organism evidence="1 2">
    <name type="scientific">Diacronema lutheri</name>
    <name type="common">Unicellular marine alga</name>
    <name type="synonym">Monochrysis lutheri</name>
    <dbReference type="NCBI Taxonomy" id="2081491"/>
    <lineage>
        <taxon>Eukaryota</taxon>
        <taxon>Haptista</taxon>
        <taxon>Haptophyta</taxon>
        <taxon>Pavlovophyceae</taxon>
        <taxon>Pavlovales</taxon>
        <taxon>Pavlovaceae</taxon>
        <taxon>Diacronema</taxon>
    </lineage>
</organism>
<protein>
    <submittedName>
        <fullName evidence="1">Uncharacterized protein</fullName>
    </submittedName>
</protein>
<evidence type="ECO:0000313" key="2">
    <source>
        <dbReference type="Proteomes" id="UP000751190"/>
    </source>
</evidence>
<sequence length="195" mass="20045">MDAPLRRARAAAGCLFGLGLVIALRRGARPEASRSARQLADEGACGAFADPVDPLLELSCGGGSLHASVFSHDGAPRTRAACASACRAAHTHGCCEWSSRHSRCAWSSGAARASPLRGARRESTAFDVCATPALPPLGEAAARVTDSSADASAAAGALAALRFVQRTQVCLSASLPNECRHRALSCTMSADRTTV</sequence>
<dbReference type="EMBL" id="JAGTXO010000020">
    <property type="protein sequence ID" value="KAG8462469.1"/>
    <property type="molecule type" value="Genomic_DNA"/>
</dbReference>
<evidence type="ECO:0000313" key="1">
    <source>
        <dbReference type="EMBL" id="KAG8462469.1"/>
    </source>
</evidence>
<comment type="caution">
    <text evidence="1">The sequence shown here is derived from an EMBL/GenBank/DDBJ whole genome shotgun (WGS) entry which is preliminary data.</text>
</comment>
<dbReference type="AlphaFoldDB" id="A0A8J5XKX6"/>
<gene>
    <name evidence="1" type="ORF">KFE25_010294</name>
</gene>
<reference evidence="1" key="1">
    <citation type="submission" date="2021-05" db="EMBL/GenBank/DDBJ databases">
        <title>The genome of the haptophyte Pavlova lutheri (Diacronema luteri, Pavlovales) - a model for lipid biosynthesis in eukaryotic algae.</title>
        <authorList>
            <person name="Hulatt C.J."/>
            <person name="Posewitz M.C."/>
        </authorList>
    </citation>
    <scope>NUCLEOTIDE SEQUENCE</scope>
    <source>
        <strain evidence="1">NIVA-4/92</strain>
    </source>
</reference>
<name>A0A8J5XKX6_DIALT</name>
<proteinExistence type="predicted"/>
<accession>A0A8J5XKX6</accession>
<dbReference type="Proteomes" id="UP000751190">
    <property type="component" value="Unassembled WGS sequence"/>
</dbReference>
<keyword evidence="2" id="KW-1185">Reference proteome</keyword>